<reference evidence="1" key="1">
    <citation type="journal article" date="2015" name="Nature">
        <title>Complex archaea that bridge the gap between prokaryotes and eukaryotes.</title>
        <authorList>
            <person name="Spang A."/>
            <person name="Saw J.H."/>
            <person name="Jorgensen S.L."/>
            <person name="Zaremba-Niedzwiedzka K."/>
            <person name="Martijn J."/>
            <person name="Lind A.E."/>
            <person name="van Eijk R."/>
            <person name="Schleper C."/>
            <person name="Guy L."/>
            <person name="Ettema T.J."/>
        </authorList>
    </citation>
    <scope>NUCLEOTIDE SEQUENCE</scope>
</reference>
<proteinExistence type="predicted"/>
<dbReference type="Gene3D" id="3.40.50.1110">
    <property type="entry name" value="SGNH hydrolase"/>
    <property type="match status" value="1"/>
</dbReference>
<dbReference type="InterPro" id="IPR036514">
    <property type="entry name" value="SGNH_hydro_sf"/>
</dbReference>
<dbReference type="AlphaFoldDB" id="A0A0F9IMZ5"/>
<sequence>VGVIYVTQPYLSRDSYHFLQQKNIRHLFQSYSGYKHFRYVNLGNIFTQGKLKEYVYDGMHLTKEGNEAITYALLEPTLWMIKTLRPEWNIIF</sequence>
<comment type="caution">
    <text evidence="1">The sequence shown here is derived from an EMBL/GenBank/DDBJ whole genome shotgun (WGS) entry which is preliminary data.</text>
</comment>
<feature type="non-terminal residue" evidence="1">
    <location>
        <position position="1"/>
    </location>
</feature>
<dbReference type="SUPFAM" id="SSF52266">
    <property type="entry name" value="SGNH hydrolase"/>
    <property type="match status" value="1"/>
</dbReference>
<dbReference type="EMBL" id="LAZR01012029">
    <property type="protein sequence ID" value="KKM46721.1"/>
    <property type="molecule type" value="Genomic_DNA"/>
</dbReference>
<evidence type="ECO:0000313" key="1">
    <source>
        <dbReference type="EMBL" id="KKM46721.1"/>
    </source>
</evidence>
<evidence type="ECO:0008006" key="2">
    <source>
        <dbReference type="Google" id="ProtNLM"/>
    </source>
</evidence>
<name>A0A0F9IMZ5_9ZZZZ</name>
<organism evidence="1">
    <name type="scientific">marine sediment metagenome</name>
    <dbReference type="NCBI Taxonomy" id="412755"/>
    <lineage>
        <taxon>unclassified sequences</taxon>
        <taxon>metagenomes</taxon>
        <taxon>ecological metagenomes</taxon>
    </lineage>
</organism>
<protein>
    <recommendedName>
        <fullName evidence="2">SGNH hydrolase-type esterase domain-containing protein</fullName>
    </recommendedName>
</protein>
<accession>A0A0F9IMZ5</accession>
<gene>
    <name evidence="1" type="ORF">LCGC14_1559470</name>
</gene>